<dbReference type="Proteomes" id="UP001601992">
    <property type="component" value="Unassembled WGS sequence"/>
</dbReference>
<dbReference type="PROSITE" id="PS00086">
    <property type="entry name" value="CYTOCHROME_P450"/>
    <property type="match status" value="1"/>
</dbReference>
<dbReference type="PRINTS" id="PR00359">
    <property type="entry name" value="BP450"/>
</dbReference>
<dbReference type="InterPro" id="IPR036396">
    <property type="entry name" value="Cyt_P450_sf"/>
</dbReference>
<comment type="similarity">
    <text evidence="1 7">Belongs to the cytochrome P450 family.</text>
</comment>
<dbReference type="PRINTS" id="PR00385">
    <property type="entry name" value="P450"/>
</dbReference>
<dbReference type="CDD" id="cd11029">
    <property type="entry name" value="CYP107-like"/>
    <property type="match status" value="1"/>
</dbReference>
<dbReference type="PANTHER" id="PTHR46696">
    <property type="entry name" value="P450, PUTATIVE (EUROFUNG)-RELATED"/>
    <property type="match status" value="1"/>
</dbReference>
<protein>
    <submittedName>
        <fullName evidence="8">Cytochrome P450</fullName>
    </submittedName>
</protein>
<evidence type="ECO:0000256" key="4">
    <source>
        <dbReference type="ARBA" id="ARBA00023002"/>
    </source>
</evidence>
<evidence type="ECO:0000256" key="5">
    <source>
        <dbReference type="ARBA" id="ARBA00023004"/>
    </source>
</evidence>
<dbReference type="RefSeq" id="WP_040820631.1">
    <property type="nucleotide sequence ID" value="NZ_JBIAQY010000008.1"/>
</dbReference>
<dbReference type="InterPro" id="IPR002397">
    <property type="entry name" value="Cyt_P450_B"/>
</dbReference>
<proteinExistence type="inferred from homology"/>
<dbReference type="EMBL" id="JBIAQY010000008">
    <property type="protein sequence ID" value="MFF3570892.1"/>
    <property type="molecule type" value="Genomic_DNA"/>
</dbReference>
<evidence type="ECO:0000256" key="2">
    <source>
        <dbReference type="ARBA" id="ARBA00022617"/>
    </source>
</evidence>
<keyword evidence="2 7" id="KW-0349">Heme</keyword>
<evidence type="ECO:0000256" key="1">
    <source>
        <dbReference type="ARBA" id="ARBA00010617"/>
    </source>
</evidence>
<keyword evidence="3 7" id="KW-0479">Metal-binding</keyword>
<gene>
    <name evidence="8" type="ORF">ACFYXQ_24205</name>
</gene>
<dbReference type="InterPro" id="IPR001128">
    <property type="entry name" value="Cyt_P450"/>
</dbReference>
<evidence type="ECO:0000313" key="9">
    <source>
        <dbReference type="Proteomes" id="UP001601992"/>
    </source>
</evidence>
<keyword evidence="5 7" id="KW-0408">Iron</keyword>
<dbReference type="InterPro" id="IPR017972">
    <property type="entry name" value="Cyt_P450_CS"/>
</dbReference>
<accession>A0ABW6S3R5</accession>
<comment type="caution">
    <text evidence="8">The sequence shown here is derived from an EMBL/GenBank/DDBJ whole genome shotgun (WGS) entry which is preliminary data.</text>
</comment>
<dbReference type="PANTHER" id="PTHR46696:SF1">
    <property type="entry name" value="CYTOCHROME P450 YJIB-RELATED"/>
    <property type="match status" value="1"/>
</dbReference>
<dbReference type="Gene3D" id="1.10.630.10">
    <property type="entry name" value="Cytochrome P450"/>
    <property type="match status" value="1"/>
</dbReference>
<evidence type="ECO:0000256" key="7">
    <source>
        <dbReference type="RuleBase" id="RU000461"/>
    </source>
</evidence>
<sequence>MTDNQPIVLDPAGTDIHGEIARIRELGPAGRVELPGGVVVWMVTDYAILRRLMTDPQVSKEPQDWTTLREGRIPADWVMTPWIGLRNMLRSSGEDHARLRKAVGPAFSTRRVQALQPRIEAMVSDLLDALADTPDGDIADLRADFARPLPIKVITELMGVPSEIGTPLCEHADGTLDTSAPPEQVQKDFMALLELVGRLIAYKREHLGDDLTSTLITGPDEATGPLLSDQELLDTLTLIISAGHETTVNLIDQTILALLTHPQARAAALAGEVEWEEVIEESLRWQSPIANMPFRFARVDLDLGGGVRIPKGEAILASFAGANRDRKAFGRSAGEFNPSSDRETGSRGHLAFGYGMHHCLGAPLARLEARIALPALLSRFPELRLASAADELRPMQNFVMNGHQALPVRLSA</sequence>
<name>A0ABW6S3R5_9NOCA</name>
<organism evidence="8 9">
    <name type="scientific">Nocardia jiangxiensis</name>
    <dbReference type="NCBI Taxonomy" id="282685"/>
    <lineage>
        <taxon>Bacteria</taxon>
        <taxon>Bacillati</taxon>
        <taxon>Actinomycetota</taxon>
        <taxon>Actinomycetes</taxon>
        <taxon>Mycobacteriales</taxon>
        <taxon>Nocardiaceae</taxon>
        <taxon>Nocardia</taxon>
    </lineage>
</organism>
<evidence type="ECO:0000313" key="8">
    <source>
        <dbReference type="EMBL" id="MFF3570892.1"/>
    </source>
</evidence>
<keyword evidence="4 7" id="KW-0560">Oxidoreductase</keyword>
<dbReference type="Pfam" id="PF00067">
    <property type="entry name" value="p450"/>
    <property type="match status" value="1"/>
</dbReference>
<keyword evidence="9" id="KW-1185">Reference proteome</keyword>
<evidence type="ECO:0000256" key="3">
    <source>
        <dbReference type="ARBA" id="ARBA00022723"/>
    </source>
</evidence>
<evidence type="ECO:0000256" key="6">
    <source>
        <dbReference type="ARBA" id="ARBA00023033"/>
    </source>
</evidence>
<dbReference type="SUPFAM" id="SSF48264">
    <property type="entry name" value="Cytochrome P450"/>
    <property type="match status" value="1"/>
</dbReference>
<keyword evidence="6 7" id="KW-0503">Monooxygenase</keyword>
<reference evidence="8 9" key="1">
    <citation type="submission" date="2024-10" db="EMBL/GenBank/DDBJ databases">
        <title>The Natural Products Discovery Center: Release of the First 8490 Sequenced Strains for Exploring Actinobacteria Biosynthetic Diversity.</title>
        <authorList>
            <person name="Kalkreuter E."/>
            <person name="Kautsar S.A."/>
            <person name="Yang D."/>
            <person name="Bader C.D."/>
            <person name="Teijaro C.N."/>
            <person name="Fluegel L."/>
            <person name="Davis C.M."/>
            <person name="Simpson J.R."/>
            <person name="Lauterbach L."/>
            <person name="Steele A.D."/>
            <person name="Gui C."/>
            <person name="Meng S."/>
            <person name="Li G."/>
            <person name="Viehrig K."/>
            <person name="Ye F."/>
            <person name="Su P."/>
            <person name="Kiefer A.F."/>
            <person name="Nichols A."/>
            <person name="Cepeda A.J."/>
            <person name="Yan W."/>
            <person name="Fan B."/>
            <person name="Jiang Y."/>
            <person name="Adhikari A."/>
            <person name="Zheng C.-J."/>
            <person name="Schuster L."/>
            <person name="Cowan T.M."/>
            <person name="Smanski M.J."/>
            <person name="Chevrette M.G."/>
            <person name="De Carvalho L.P.S."/>
            <person name="Shen B."/>
        </authorList>
    </citation>
    <scope>NUCLEOTIDE SEQUENCE [LARGE SCALE GENOMIC DNA]</scope>
    <source>
        <strain evidence="8 9">NPDC002593</strain>
    </source>
</reference>